<keyword evidence="1" id="KW-1133">Transmembrane helix</keyword>
<feature type="transmembrane region" description="Helical" evidence="1">
    <location>
        <begin position="382"/>
        <end position="407"/>
    </location>
</feature>
<dbReference type="PANTHER" id="PTHR13325:SF3">
    <property type="entry name" value="MEMBRANE-BOUND TRANSCRIPTION FACTOR SITE-2 PROTEASE"/>
    <property type="match status" value="1"/>
</dbReference>
<dbReference type="GO" id="GO:0004222">
    <property type="term" value="F:metalloendopeptidase activity"/>
    <property type="evidence" value="ECO:0007669"/>
    <property type="project" value="InterPro"/>
</dbReference>
<comment type="caution">
    <text evidence="2">The sequence shown here is derived from an EMBL/GenBank/DDBJ whole genome shotgun (WGS) entry which is preliminary data.</text>
</comment>
<evidence type="ECO:0000256" key="1">
    <source>
        <dbReference type="SAM" id="Phobius"/>
    </source>
</evidence>
<dbReference type="PANTHER" id="PTHR13325">
    <property type="entry name" value="PROTEASE M50 MEMBRANE-BOUND TRANSCRIPTION FACTOR SITE 2 PROTEASE"/>
    <property type="match status" value="1"/>
</dbReference>
<feature type="transmembrane region" description="Helical" evidence="1">
    <location>
        <begin position="188"/>
        <end position="207"/>
    </location>
</feature>
<evidence type="ECO:0000313" key="2">
    <source>
        <dbReference type="EMBL" id="NDL60169.1"/>
    </source>
</evidence>
<name>A0A7K3MA40_9ACTN</name>
<sequence>MTSVSHPSPTADWLHQARPKIRDAVYVGPALMKGDARVHVVGDRETQAYLRVGPREAFLMRHLDGRRSLADIGAVYAEQFGKRLAAEHWQQLLGMLYERGLIEPATGDQLDAIRERAAEARHQSGRSPLLWRMPARGLAGRVPAVARRTSWLLHPGVAVPLTLLGIAIAVFTALNWSSMYDALAASPTRWSVSVVAFVVIWLVLACHEFGHGVACYRYGGRPTEIGIMWRFPLIALYCKADDAVTFRRRSHRVATAFAGVYVNLIALVPFAALWWLGPQSGWWHGLAGALLLIGTVATAANLVPVFRLDGYHMLEHALSAMNLQGEAFRFVGAFLRRGPAGVSTYPSRARVIYVGYAALAIGIIGTALVFLVRLWYQTLADLVGATGAVAILVGEAILVALLIAWAIRWQQRRKQAA</sequence>
<keyword evidence="3" id="KW-1185">Reference proteome</keyword>
<keyword evidence="1" id="KW-0472">Membrane</keyword>
<dbReference type="CDD" id="cd05709">
    <property type="entry name" value="S2P-M50"/>
    <property type="match status" value="1"/>
</dbReference>
<evidence type="ECO:0000313" key="3">
    <source>
        <dbReference type="Proteomes" id="UP000460435"/>
    </source>
</evidence>
<feature type="transmembrane region" description="Helical" evidence="1">
    <location>
        <begin position="353"/>
        <end position="376"/>
    </location>
</feature>
<organism evidence="2 3">
    <name type="scientific">Phytoactinopolyspora mesophila</name>
    <dbReference type="NCBI Taxonomy" id="2650750"/>
    <lineage>
        <taxon>Bacteria</taxon>
        <taxon>Bacillati</taxon>
        <taxon>Actinomycetota</taxon>
        <taxon>Actinomycetes</taxon>
        <taxon>Jiangellales</taxon>
        <taxon>Jiangellaceae</taxon>
        <taxon>Phytoactinopolyspora</taxon>
    </lineage>
</organism>
<gene>
    <name evidence="2" type="ORF">F7O44_24145</name>
</gene>
<dbReference type="InterPro" id="IPR001193">
    <property type="entry name" value="MBTPS2"/>
</dbReference>
<accession>A0A7K3MA40</accession>
<dbReference type="GO" id="GO:0016020">
    <property type="term" value="C:membrane"/>
    <property type="evidence" value="ECO:0007669"/>
    <property type="project" value="InterPro"/>
</dbReference>
<reference evidence="2 3" key="1">
    <citation type="submission" date="2019-11" db="EMBL/GenBank/DDBJ databases">
        <authorList>
            <person name="Li X.-J."/>
            <person name="Feng X.-M."/>
        </authorList>
    </citation>
    <scope>NUCLEOTIDE SEQUENCE [LARGE SCALE GENOMIC DNA]</scope>
    <source>
        <strain evidence="2 3">XMNu-373</strain>
    </source>
</reference>
<dbReference type="GO" id="GO:0031293">
    <property type="term" value="P:membrane protein intracellular domain proteolysis"/>
    <property type="evidence" value="ECO:0007669"/>
    <property type="project" value="TreeGrafter"/>
</dbReference>
<dbReference type="GO" id="GO:0005737">
    <property type="term" value="C:cytoplasm"/>
    <property type="evidence" value="ECO:0007669"/>
    <property type="project" value="TreeGrafter"/>
</dbReference>
<protein>
    <recommendedName>
        <fullName evidence="4">Peptide zinc metalloprotease protein</fullName>
    </recommendedName>
</protein>
<feature type="transmembrane region" description="Helical" evidence="1">
    <location>
        <begin position="282"/>
        <end position="303"/>
    </location>
</feature>
<feature type="transmembrane region" description="Helical" evidence="1">
    <location>
        <begin position="253"/>
        <end position="276"/>
    </location>
</feature>
<proteinExistence type="predicted"/>
<keyword evidence="1" id="KW-0812">Transmembrane</keyword>
<evidence type="ECO:0008006" key="4">
    <source>
        <dbReference type="Google" id="ProtNLM"/>
    </source>
</evidence>
<feature type="transmembrane region" description="Helical" evidence="1">
    <location>
        <begin position="157"/>
        <end position="176"/>
    </location>
</feature>
<dbReference type="Proteomes" id="UP000460435">
    <property type="component" value="Unassembled WGS sequence"/>
</dbReference>
<dbReference type="AlphaFoldDB" id="A0A7K3MA40"/>
<dbReference type="EMBL" id="WLZY01000010">
    <property type="protein sequence ID" value="NDL60169.1"/>
    <property type="molecule type" value="Genomic_DNA"/>
</dbReference>
<dbReference type="RefSeq" id="WP_162452873.1">
    <property type="nucleotide sequence ID" value="NZ_WLZY01000010.1"/>
</dbReference>